<feature type="region of interest" description="Disordered" evidence="1">
    <location>
        <begin position="52"/>
        <end position="85"/>
    </location>
</feature>
<dbReference type="Proteomes" id="UP000011083">
    <property type="component" value="Unassembled WGS sequence"/>
</dbReference>
<feature type="region of interest" description="Disordered" evidence="1">
    <location>
        <begin position="1"/>
        <end position="40"/>
    </location>
</feature>
<proteinExistence type="predicted"/>
<dbReference type="AlphaFoldDB" id="L8GU32"/>
<gene>
    <name evidence="2" type="ORF">ACA1_033900</name>
</gene>
<sequence length="284" mass="29858">MFASTDCLVIGQRTAASPQSRGSSSPEAERREARRAKVKPIRLSGSYAKLHLLDSAGSPPDTAKQQMEESADLLPKQVTEHRRKHSLGKILSLPFRRATLPGPWIAPTATTTTPTSSPPLSSSPTITTTSSNNKATTLPSTSTSTSPPEASMTSTSLLSPRAAVRPAPATLGFSLSSRKKRAMSLRPQSVGLFQEMVQEAGIMGDGYRALKEMEDCESPTSGSSSGELDGSGEQQLFSSSGFRSRSKSGSGSSLTTSSGGGTVRSFTRAMKTSLPDLAFGKRGT</sequence>
<dbReference type="GeneID" id="14917172"/>
<organism evidence="2 3">
    <name type="scientific">Acanthamoeba castellanii (strain ATCC 30010 / Neff)</name>
    <dbReference type="NCBI Taxonomy" id="1257118"/>
    <lineage>
        <taxon>Eukaryota</taxon>
        <taxon>Amoebozoa</taxon>
        <taxon>Discosea</taxon>
        <taxon>Longamoebia</taxon>
        <taxon>Centramoebida</taxon>
        <taxon>Acanthamoebidae</taxon>
        <taxon>Acanthamoeba</taxon>
    </lineage>
</organism>
<feature type="compositionally biased region" description="Low complexity" evidence="1">
    <location>
        <begin position="221"/>
        <end position="268"/>
    </location>
</feature>
<evidence type="ECO:0000313" key="2">
    <source>
        <dbReference type="EMBL" id="ELR16462.1"/>
    </source>
</evidence>
<dbReference type="KEGG" id="acan:ACA1_033900"/>
<dbReference type="EMBL" id="KB007992">
    <property type="protein sequence ID" value="ELR16462.1"/>
    <property type="molecule type" value="Genomic_DNA"/>
</dbReference>
<dbReference type="VEuPathDB" id="AmoebaDB:ACA1_033900"/>
<keyword evidence="3" id="KW-1185">Reference proteome</keyword>
<name>L8GU32_ACACF</name>
<feature type="compositionally biased region" description="Low complexity" evidence="1">
    <location>
        <begin position="107"/>
        <end position="156"/>
    </location>
</feature>
<dbReference type="RefSeq" id="XP_004338475.1">
    <property type="nucleotide sequence ID" value="XM_004338427.1"/>
</dbReference>
<evidence type="ECO:0000313" key="3">
    <source>
        <dbReference type="Proteomes" id="UP000011083"/>
    </source>
</evidence>
<protein>
    <submittedName>
        <fullName evidence="2">Uncharacterized protein</fullName>
    </submittedName>
</protein>
<evidence type="ECO:0000256" key="1">
    <source>
        <dbReference type="SAM" id="MobiDB-lite"/>
    </source>
</evidence>
<feature type="compositionally biased region" description="Polar residues" evidence="1">
    <location>
        <begin position="14"/>
        <end position="26"/>
    </location>
</feature>
<feature type="region of interest" description="Disordered" evidence="1">
    <location>
        <begin position="104"/>
        <end position="163"/>
    </location>
</feature>
<reference evidence="2 3" key="1">
    <citation type="journal article" date="2013" name="Genome Biol.">
        <title>Genome of Acanthamoeba castellanii highlights extensive lateral gene transfer and early evolution of tyrosine kinase signaling.</title>
        <authorList>
            <person name="Clarke M."/>
            <person name="Lohan A.J."/>
            <person name="Liu B."/>
            <person name="Lagkouvardos I."/>
            <person name="Roy S."/>
            <person name="Zafar N."/>
            <person name="Bertelli C."/>
            <person name="Schilde C."/>
            <person name="Kianianmomeni A."/>
            <person name="Burglin T.R."/>
            <person name="Frech C."/>
            <person name="Turcotte B."/>
            <person name="Kopec K.O."/>
            <person name="Synnott J.M."/>
            <person name="Choo C."/>
            <person name="Paponov I."/>
            <person name="Finkler A."/>
            <person name="Soon Heng Tan C."/>
            <person name="Hutchins A.P."/>
            <person name="Weinmeier T."/>
            <person name="Rattei T."/>
            <person name="Chu J.S."/>
            <person name="Gimenez G."/>
            <person name="Irimia M."/>
            <person name="Rigden D.J."/>
            <person name="Fitzpatrick D.A."/>
            <person name="Lorenzo-Morales J."/>
            <person name="Bateman A."/>
            <person name="Chiu C.H."/>
            <person name="Tang P."/>
            <person name="Hegemann P."/>
            <person name="Fromm H."/>
            <person name="Raoult D."/>
            <person name="Greub G."/>
            <person name="Miranda-Saavedra D."/>
            <person name="Chen N."/>
            <person name="Nash P."/>
            <person name="Ginger M.L."/>
            <person name="Horn M."/>
            <person name="Schaap P."/>
            <person name="Caler L."/>
            <person name="Loftus B."/>
        </authorList>
    </citation>
    <scope>NUCLEOTIDE SEQUENCE [LARGE SCALE GENOMIC DNA]</scope>
    <source>
        <strain evidence="2 3">Neff</strain>
    </source>
</reference>
<accession>L8GU32</accession>
<feature type="region of interest" description="Disordered" evidence="1">
    <location>
        <begin position="214"/>
        <end position="269"/>
    </location>
</feature>